<evidence type="ECO:0000256" key="2">
    <source>
        <dbReference type="ARBA" id="ARBA00022801"/>
    </source>
</evidence>
<keyword evidence="2 4" id="KW-0378">Hydrolase</keyword>
<comment type="similarity">
    <text evidence="1 4">Belongs to the glycosyl hydrolase 28 family.</text>
</comment>
<sequence>MELVLVTNTSRNAVVELTEAGKYYSKKEYDIYVNGELFTHTDKQVTSLYGFKPDTDYEITAVYDGKEYGPVELHTDYEFVTLNVRDFGAYGDGVHDDTNAIQCAIMASKKNCRVYVPEGTYRISSIFLKDDLTLELAKGATLLAFTDRDKFPILPGLIESYDEKSEYNLASWEGNPVDSFSAIICGLNVKNIVITGEGTIDGGTTHDNWWKNCKVRNIAWRPNLFFINHCENVTMQGITVQNSPCWTIHPYFSNHLKFIDVKIKAPADSHNTDGLDPESCEDVLVLGTYISVGDDCIAIKSGKIYMAQKYNVPTTNMIVRQCCMRDGHGAVTVGSEIAAGVMDVHIKDCLFMNTDRGLRVKTRRGRGKLSVLDDISFENIDMDNVMTPFVVNSFYFCDPDGKTEYVGSKKPLPVDDRTPSIKKFTFKNINAKNCHVAGTYICGLPESKIEELTFENINITYADNAKSGVAAMMLGCDEASRQGMIVSNINTLILDNVKVTGCDGEEIVAENVDNIIKK</sequence>
<dbReference type="Pfam" id="PF00295">
    <property type="entry name" value="Glyco_hydro_28"/>
    <property type="match status" value="1"/>
</dbReference>
<dbReference type="Proteomes" id="UP001442364">
    <property type="component" value="Unassembled WGS sequence"/>
</dbReference>
<evidence type="ECO:0000313" key="7">
    <source>
        <dbReference type="Proteomes" id="UP001442364"/>
    </source>
</evidence>
<gene>
    <name evidence="6" type="ORF">WMO14_05995</name>
</gene>
<evidence type="ECO:0000256" key="3">
    <source>
        <dbReference type="ARBA" id="ARBA00023295"/>
    </source>
</evidence>
<dbReference type="InterPro" id="IPR024535">
    <property type="entry name" value="RHGA/B-epi-like_pectate_lyase"/>
</dbReference>
<comment type="caution">
    <text evidence="6">The sequence shown here is derived from an EMBL/GenBank/DDBJ whole genome shotgun (WGS) entry which is preliminary data.</text>
</comment>
<dbReference type="EMBL" id="JBBMER010000003">
    <property type="protein sequence ID" value="MEQ2379431.1"/>
    <property type="molecule type" value="Genomic_DNA"/>
</dbReference>
<protein>
    <submittedName>
        <fullName evidence="6">Glycoside hydrolase family 28 protein</fullName>
    </submittedName>
</protein>
<dbReference type="Pfam" id="PF12708">
    <property type="entry name" value="Pect-lyase_RHGA_epim"/>
    <property type="match status" value="1"/>
</dbReference>
<dbReference type="PANTHER" id="PTHR31339">
    <property type="entry name" value="PECTIN LYASE-RELATED"/>
    <property type="match status" value="1"/>
</dbReference>
<keyword evidence="7" id="KW-1185">Reference proteome</keyword>
<dbReference type="InterPro" id="IPR011050">
    <property type="entry name" value="Pectin_lyase_fold/virulence"/>
</dbReference>
<proteinExistence type="inferred from homology"/>
<evidence type="ECO:0000259" key="5">
    <source>
        <dbReference type="Pfam" id="PF12708"/>
    </source>
</evidence>
<dbReference type="Gene3D" id="2.160.20.10">
    <property type="entry name" value="Single-stranded right-handed beta-helix, Pectin lyase-like"/>
    <property type="match status" value="1"/>
</dbReference>
<dbReference type="PANTHER" id="PTHR31339:SF9">
    <property type="entry name" value="PLASMIN AND FIBRONECTIN-BINDING PROTEIN A"/>
    <property type="match status" value="1"/>
</dbReference>
<reference evidence="6 7" key="1">
    <citation type="submission" date="2024-03" db="EMBL/GenBank/DDBJ databases">
        <title>Human intestinal bacterial collection.</title>
        <authorList>
            <person name="Pauvert C."/>
            <person name="Hitch T.C.A."/>
            <person name="Clavel T."/>
        </authorList>
    </citation>
    <scope>NUCLEOTIDE SEQUENCE [LARGE SCALE GENOMIC DNA]</scope>
    <source>
        <strain evidence="6 7">CLA-AA-H255</strain>
    </source>
</reference>
<evidence type="ECO:0000313" key="6">
    <source>
        <dbReference type="EMBL" id="MEQ2379431.1"/>
    </source>
</evidence>
<accession>A0ABV1BYC1</accession>
<name>A0ABV1BYC1_9FIRM</name>
<dbReference type="InterPro" id="IPR051801">
    <property type="entry name" value="GH28_Enzymes"/>
</dbReference>
<evidence type="ECO:0000256" key="4">
    <source>
        <dbReference type="RuleBase" id="RU361169"/>
    </source>
</evidence>
<dbReference type="GO" id="GO:0016787">
    <property type="term" value="F:hydrolase activity"/>
    <property type="evidence" value="ECO:0007669"/>
    <property type="project" value="UniProtKB-KW"/>
</dbReference>
<dbReference type="InterPro" id="IPR000743">
    <property type="entry name" value="Glyco_hydro_28"/>
</dbReference>
<feature type="domain" description="Rhamnogalacturonase A/B/Epimerase-like pectate lyase" evidence="5">
    <location>
        <begin position="82"/>
        <end position="125"/>
    </location>
</feature>
<dbReference type="InterPro" id="IPR012334">
    <property type="entry name" value="Pectin_lyas_fold"/>
</dbReference>
<keyword evidence="3 4" id="KW-0326">Glycosidase</keyword>
<organism evidence="6 7">
    <name type="scientific">[Lactobacillus] rogosae</name>
    <dbReference type="NCBI Taxonomy" id="706562"/>
    <lineage>
        <taxon>Bacteria</taxon>
        <taxon>Bacillati</taxon>
        <taxon>Bacillota</taxon>
        <taxon>Clostridia</taxon>
        <taxon>Lachnospirales</taxon>
        <taxon>Lachnospiraceae</taxon>
        <taxon>Lachnospira</taxon>
    </lineage>
</organism>
<evidence type="ECO:0000256" key="1">
    <source>
        <dbReference type="ARBA" id="ARBA00008834"/>
    </source>
</evidence>
<dbReference type="SUPFAM" id="SSF51126">
    <property type="entry name" value="Pectin lyase-like"/>
    <property type="match status" value="1"/>
</dbReference>
<dbReference type="RefSeq" id="WP_022501889.1">
    <property type="nucleotide sequence ID" value="NZ_DAWCMB010000301.1"/>
</dbReference>